<dbReference type="OrthoDB" id="9805460at2"/>
<evidence type="ECO:0000256" key="3">
    <source>
        <dbReference type="ARBA" id="ARBA00048462"/>
    </source>
</evidence>
<dbReference type="InterPro" id="IPR024925">
    <property type="entry name" value="Malonyl_CoA-ACP_transAc"/>
</dbReference>
<dbReference type="Gene3D" id="3.40.366.10">
    <property type="entry name" value="Malonyl-Coenzyme A Acyl Carrier Protein, domain 2"/>
    <property type="match status" value="1"/>
</dbReference>
<dbReference type="SUPFAM" id="SSF55048">
    <property type="entry name" value="Probable ACP-binding domain of malonyl-CoA ACP transacylase"/>
    <property type="match status" value="1"/>
</dbReference>
<dbReference type="InterPro" id="IPR050858">
    <property type="entry name" value="Mal-CoA-ACP_Trans/PKS_FabD"/>
</dbReference>
<dbReference type="PIRSF" id="PIRSF000446">
    <property type="entry name" value="Mct"/>
    <property type="match status" value="1"/>
</dbReference>
<dbReference type="FunFam" id="3.30.70.250:FF:000001">
    <property type="entry name" value="Malonyl CoA-acyl carrier protein transacylase"/>
    <property type="match status" value="1"/>
</dbReference>
<dbReference type="PANTHER" id="PTHR42681:SF1">
    <property type="entry name" value="MALONYL-COA-ACYL CARRIER PROTEIN TRANSACYLASE, MITOCHONDRIAL"/>
    <property type="match status" value="1"/>
</dbReference>
<dbReference type="RefSeq" id="WP_125983598.1">
    <property type="nucleotide sequence ID" value="NZ_NGJS01000005.1"/>
</dbReference>
<dbReference type="InterPro" id="IPR004410">
    <property type="entry name" value="Malonyl_CoA-ACP_transAc_FabD"/>
</dbReference>
<dbReference type="GO" id="GO:0004314">
    <property type="term" value="F:[acyl-carrier-protein] S-malonyltransferase activity"/>
    <property type="evidence" value="ECO:0007669"/>
    <property type="project" value="UniProtKB-EC"/>
</dbReference>
<name>A0A429ZZ68_9ENTE</name>
<comment type="caution">
    <text evidence="7">The sequence shown here is derived from an EMBL/GenBank/DDBJ whole genome shotgun (WGS) entry which is preliminary data.</text>
</comment>
<dbReference type="InterPro" id="IPR001227">
    <property type="entry name" value="Ac_transferase_dom_sf"/>
</dbReference>
<comment type="similarity">
    <text evidence="4">Belongs to the fabD family.</text>
</comment>
<dbReference type="EMBL" id="NGJS01000005">
    <property type="protein sequence ID" value="RST99293.1"/>
    <property type="molecule type" value="Genomic_DNA"/>
</dbReference>
<keyword evidence="2 4" id="KW-0012">Acyltransferase</keyword>
<evidence type="ECO:0000256" key="1">
    <source>
        <dbReference type="ARBA" id="ARBA00022679"/>
    </source>
</evidence>
<dbReference type="InterPro" id="IPR016036">
    <property type="entry name" value="Malonyl_transacylase_ACP-bd"/>
</dbReference>
<sequence>MKIGFIFSGQGAQIAGMGNEFLEYSETYRHSMDLASKVLGYNIIDIINDNEKLNQTQYTQPAVLAMSVSLMKMVKEELNLHPVLLAGLSLGEYTALVESGALSFEDALRVVQQRGQFMADAVPSGQGAMSAVIGLDRMIVEEICLGAQSKGLVIAANYNMPTQIAIAGTLVGVEEAELLLHEAGARRIIRLNVSGPFHTPLMKPASEKLKPILTSVAFQEMKIPVVTNVTGQILSKETDLVDNLMEQVMSPVYWEDSIRTMIENGVDTFIEIGPGKALSGFVKKIDKNVTVQNVDSLKSFDKLKKVLSQLED</sequence>
<accession>A0A429ZZ68</accession>
<evidence type="ECO:0000259" key="6">
    <source>
        <dbReference type="SMART" id="SM00827"/>
    </source>
</evidence>
<dbReference type="Gene3D" id="3.30.70.250">
    <property type="entry name" value="Malonyl-CoA ACP transacylase, ACP-binding"/>
    <property type="match status" value="1"/>
</dbReference>
<evidence type="ECO:0000313" key="8">
    <source>
        <dbReference type="Proteomes" id="UP000287857"/>
    </source>
</evidence>
<reference evidence="7 8" key="1">
    <citation type="submission" date="2017-05" db="EMBL/GenBank/DDBJ databases">
        <title>Vagococcus spp. assemblies.</title>
        <authorList>
            <person name="Gulvik C.A."/>
        </authorList>
    </citation>
    <scope>NUCLEOTIDE SEQUENCE [LARGE SCALE GENOMIC DNA]</scope>
    <source>
        <strain evidence="7 8">SS1995</strain>
    </source>
</reference>
<dbReference type="EC" id="2.3.1.39" evidence="4"/>
<keyword evidence="8" id="KW-1185">Reference proteome</keyword>
<feature type="active site" evidence="5">
    <location>
        <position position="198"/>
    </location>
</feature>
<dbReference type="AlphaFoldDB" id="A0A429ZZ68"/>
<evidence type="ECO:0000256" key="2">
    <source>
        <dbReference type="ARBA" id="ARBA00023315"/>
    </source>
</evidence>
<evidence type="ECO:0000313" key="7">
    <source>
        <dbReference type="EMBL" id="RST99293.1"/>
    </source>
</evidence>
<evidence type="ECO:0000256" key="5">
    <source>
        <dbReference type="PIRSR" id="PIRSR000446-1"/>
    </source>
</evidence>
<gene>
    <name evidence="7" type="ORF">CBF37_04805</name>
</gene>
<dbReference type="Pfam" id="PF00698">
    <property type="entry name" value="Acyl_transf_1"/>
    <property type="match status" value="1"/>
</dbReference>
<dbReference type="SMART" id="SM00827">
    <property type="entry name" value="PKS_AT"/>
    <property type="match status" value="1"/>
</dbReference>
<dbReference type="Proteomes" id="UP000287857">
    <property type="component" value="Unassembled WGS sequence"/>
</dbReference>
<proteinExistence type="inferred from homology"/>
<protein>
    <recommendedName>
        <fullName evidence="4">Malonyl CoA-acyl carrier protein transacylase</fullName>
        <ecNumber evidence="4">2.3.1.39</ecNumber>
    </recommendedName>
</protein>
<dbReference type="InterPro" id="IPR016035">
    <property type="entry name" value="Acyl_Trfase/lysoPLipase"/>
</dbReference>
<organism evidence="7 8">
    <name type="scientific">Vagococcus vulneris</name>
    <dbReference type="NCBI Taxonomy" id="1977869"/>
    <lineage>
        <taxon>Bacteria</taxon>
        <taxon>Bacillati</taxon>
        <taxon>Bacillota</taxon>
        <taxon>Bacilli</taxon>
        <taxon>Lactobacillales</taxon>
        <taxon>Enterococcaceae</taxon>
        <taxon>Vagococcus</taxon>
    </lineage>
</organism>
<dbReference type="SUPFAM" id="SSF52151">
    <property type="entry name" value="FabD/lysophospholipase-like"/>
    <property type="match status" value="1"/>
</dbReference>
<dbReference type="InterPro" id="IPR014043">
    <property type="entry name" value="Acyl_transferase_dom"/>
</dbReference>
<dbReference type="NCBIfam" id="TIGR00128">
    <property type="entry name" value="fabD"/>
    <property type="match status" value="1"/>
</dbReference>
<dbReference type="PANTHER" id="PTHR42681">
    <property type="entry name" value="MALONYL-COA-ACYL CARRIER PROTEIN TRANSACYLASE, MITOCHONDRIAL"/>
    <property type="match status" value="1"/>
</dbReference>
<dbReference type="GO" id="GO:0005829">
    <property type="term" value="C:cytosol"/>
    <property type="evidence" value="ECO:0007669"/>
    <property type="project" value="TreeGrafter"/>
</dbReference>
<keyword evidence="1 4" id="KW-0808">Transferase</keyword>
<dbReference type="GO" id="GO:0006633">
    <property type="term" value="P:fatty acid biosynthetic process"/>
    <property type="evidence" value="ECO:0007669"/>
    <property type="project" value="TreeGrafter"/>
</dbReference>
<feature type="domain" description="Malonyl-CoA:ACP transacylase (MAT)" evidence="6">
    <location>
        <begin position="6"/>
        <end position="300"/>
    </location>
</feature>
<evidence type="ECO:0000256" key="4">
    <source>
        <dbReference type="PIRNR" id="PIRNR000446"/>
    </source>
</evidence>
<feature type="active site" evidence="5">
    <location>
        <position position="89"/>
    </location>
</feature>
<comment type="catalytic activity">
    <reaction evidence="3 4">
        <text>holo-[ACP] + malonyl-CoA = malonyl-[ACP] + CoA</text>
        <dbReference type="Rhea" id="RHEA:41792"/>
        <dbReference type="Rhea" id="RHEA-COMP:9623"/>
        <dbReference type="Rhea" id="RHEA-COMP:9685"/>
        <dbReference type="ChEBI" id="CHEBI:57287"/>
        <dbReference type="ChEBI" id="CHEBI:57384"/>
        <dbReference type="ChEBI" id="CHEBI:64479"/>
        <dbReference type="ChEBI" id="CHEBI:78449"/>
        <dbReference type="EC" id="2.3.1.39"/>
    </reaction>
</comment>